<keyword evidence="8" id="KW-1185">Reference proteome</keyword>
<dbReference type="GO" id="GO:0031398">
    <property type="term" value="P:positive regulation of protein ubiquitination"/>
    <property type="evidence" value="ECO:0007669"/>
    <property type="project" value="TreeGrafter"/>
</dbReference>
<comment type="subcellular location">
    <subcellularLocation>
        <location evidence="1">Membrane</location>
        <topology evidence="1">Multi-pass membrane protein</topology>
    </subcellularLocation>
</comment>
<feature type="transmembrane region" description="Helical" evidence="6">
    <location>
        <begin position="177"/>
        <end position="198"/>
    </location>
</feature>
<dbReference type="InterPro" id="IPR019325">
    <property type="entry name" value="NEDD4/Bsd2"/>
</dbReference>
<dbReference type="GO" id="GO:0016020">
    <property type="term" value="C:membrane"/>
    <property type="evidence" value="ECO:0007669"/>
    <property type="project" value="UniProtKB-SubCell"/>
</dbReference>
<accession>A0AA35TLT8</accession>
<dbReference type="GO" id="GO:0005794">
    <property type="term" value="C:Golgi apparatus"/>
    <property type="evidence" value="ECO:0007669"/>
    <property type="project" value="TreeGrafter"/>
</dbReference>
<keyword evidence="2 6" id="KW-0812">Transmembrane</keyword>
<dbReference type="AlphaFoldDB" id="A0AA35TLT8"/>
<comment type="caution">
    <text evidence="7">The sequence shown here is derived from an EMBL/GenBank/DDBJ whole genome shotgun (WGS) entry which is preliminary data.</text>
</comment>
<evidence type="ECO:0000256" key="4">
    <source>
        <dbReference type="ARBA" id="ARBA00023136"/>
    </source>
</evidence>
<dbReference type="GO" id="GO:0030001">
    <property type="term" value="P:metal ion transport"/>
    <property type="evidence" value="ECO:0007669"/>
    <property type="project" value="InterPro"/>
</dbReference>
<dbReference type="EMBL" id="CASHTH010003874">
    <property type="protein sequence ID" value="CAI8050518.1"/>
    <property type="molecule type" value="Genomic_DNA"/>
</dbReference>
<evidence type="ECO:0000256" key="6">
    <source>
        <dbReference type="SAM" id="Phobius"/>
    </source>
</evidence>
<dbReference type="GO" id="GO:0048471">
    <property type="term" value="C:perinuclear region of cytoplasm"/>
    <property type="evidence" value="ECO:0007669"/>
    <property type="project" value="TreeGrafter"/>
</dbReference>
<dbReference type="PANTHER" id="PTHR13396">
    <property type="entry name" value="NEDD4 FAMILY INTERACTING PROTEIN 1/2"/>
    <property type="match status" value="1"/>
</dbReference>
<sequence length="212" mass="23199">MSDTEDKPLLAETAVPETDDVPLHPPPPYVPVAAEVTERPVAAASVTDQPPPPPVKYSRSMPLPTYAQSEKYETEGVLDFHLKETEGDETDEETPPYSPGTGGTWCEFMLFFAICSMLSLVGFVFSICVATTVAAKGGAVAGLGIALVSKPIMFEMYDDSFVRNLCASDVSEDCFNRFYTIVRFCVWLIGLFGLVLFYRGTAAFLRARQGTR</sequence>
<evidence type="ECO:0000256" key="3">
    <source>
        <dbReference type="ARBA" id="ARBA00022989"/>
    </source>
</evidence>
<gene>
    <name evidence="7" type="ORF">GBAR_LOCUS27735</name>
</gene>
<evidence type="ECO:0000256" key="1">
    <source>
        <dbReference type="ARBA" id="ARBA00004141"/>
    </source>
</evidence>
<evidence type="ECO:0000256" key="5">
    <source>
        <dbReference type="SAM" id="MobiDB-lite"/>
    </source>
</evidence>
<dbReference type="GO" id="GO:0007034">
    <property type="term" value="P:vacuolar transport"/>
    <property type="evidence" value="ECO:0007669"/>
    <property type="project" value="InterPro"/>
</dbReference>
<name>A0AA35TLT8_GEOBA</name>
<proteinExistence type="predicted"/>
<evidence type="ECO:0000313" key="7">
    <source>
        <dbReference type="EMBL" id="CAI8050518.1"/>
    </source>
</evidence>
<feature type="transmembrane region" description="Helical" evidence="6">
    <location>
        <begin position="108"/>
        <end position="130"/>
    </location>
</feature>
<protein>
    <submittedName>
        <fullName evidence="7">NEDD4 family-interacting protein 1</fullName>
    </submittedName>
</protein>
<dbReference type="Pfam" id="PF10176">
    <property type="entry name" value="NEDD4_Bsd2"/>
    <property type="match status" value="1"/>
</dbReference>
<keyword evidence="4 6" id="KW-0472">Membrane</keyword>
<organism evidence="7 8">
    <name type="scientific">Geodia barretti</name>
    <name type="common">Barrett's horny sponge</name>
    <dbReference type="NCBI Taxonomy" id="519541"/>
    <lineage>
        <taxon>Eukaryota</taxon>
        <taxon>Metazoa</taxon>
        <taxon>Porifera</taxon>
        <taxon>Demospongiae</taxon>
        <taxon>Heteroscleromorpha</taxon>
        <taxon>Tetractinellida</taxon>
        <taxon>Astrophorina</taxon>
        <taxon>Geodiidae</taxon>
        <taxon>Geodia</taxon>
    </lineage>
</organism>
<dbReference type="GO" id="GO:0050699">
    <property type="term" value="F:WW domain binding"/>
    <property type="evidence" value="ECO:0007669"/>
    <property type="project" value="TreeGrafter"/>
</dbReference>
<dbReference type="GO" id="GO:0006511">
    <property type="term" value="P:ubiquitin-dependent protein catabolic process"/>
    <property type="evidence" value="ECO:0007669"/>
    <property type="project" value="TreeGrafter"/>
</dbReference>
<evidence type="ECO:0000256" key="2">
    <source>
        <dbReference type="ARBA" id="ARBA00022692"/>
    </source>
</evidence>
<evidence type="ECO:0000313" key="8">
    <source>
        <dbReference type="Proteomes" id="UP001174909"/>
    </source>
</evidence>
<feature type="transmembrane region" description="Helical" evidence="6">
    <location>
        <begin position="137"/>
        <end position="157"/>
    </location>
</feature>
<keyword evidence="3 6" id="KW-1133">Transmembrane helix</keyword>
<dbReference type="PANTHER" id="PTHR13396:SF5">
    <property type="entry name" value="NEDD4 FAMILY INTERACTING PROTEIN"/>
    <property type="match status" value="1"/>
</dbReference>
<dbReference type="GO" id="GO:0005783">
    <property type="term" value="C:endoplasmic reticulum"/>
    <property type="evidence" value="ECO:0007669"/>
    <property type="project" value="TreeGrafter"/>
</dbReference>
<feature type="region of interest" description="Disordered" evidence="5">
    <location>
        <begin position="1"/>
        <end position="61"/>
    </location>
</feature>
<dbReference type="Proteomes" id="UP001174909">
    <property type="component" value="Unassembled WGS sequence"/>
</dbReference>
<reference evidence="7" key="1">
    <citation type="submission" date="2023-03" db="EMBL/GenBank/DDBJ databases">
        <authorList>
            <person name="Steffen K."/>
            <person name="Cardenas P."/>
        </authorList>
    </citation>
    <scope>NUCLEOTIDE SEQUENCE</scope>
</reference>